<accession>D2QDE8</accession>
<feature type="region of interest" description="Disordered" evidence="2">
    <location>
        <begin position="139"/>
        <end position="173"/>
    </location>
</feature>
<dbReference type="NCBIfam" id="TIGR00976">
    <property type="entry name" value="CocE_NonD"/>
    <property type="match status" value="1"/>
</dbReference>
<dbReference type="SUPFAM" id="SSF49785">
    <property type="entry name" value="Galactose-binding domain-like"/>
    <property type="match status" value="1"/>
</dbReference>
<evidence type="ECO:0000313" key="4">
    <source>
        <dbReference type="EMBL" id="ADB36378.1"/>
    </source>
</evidence>
<sequence>MLVAYVMHIAIFTDINSTTTHQYLMKHWLYALLSIAFILPAHGQQTTTGNFVRDNYQKFEYKIPMRDGTKLHTSVYVPKDASATTKYPFLMQRTCYSVAPYGADAYPAQVGPSGTLMHQKFIFVYQDVRGRWASEGTWTNMTPNLPDPPASAKKAGKKGQTTVSAAGSPDESSDTYDTIEWLLKNVPNNNGRVGQWGISYPGFYTAASLPDAHPALKAASPQAPVSDFFFDDFHHNGAFIQAYLFTFPVFGVQHPEPTTKAWYNDQMIQTGTKDGFQWQYDLGPLKNADKYYKDNFYWQETVNHPNYDAFWQKRSILPHLKNVRPAVMTVGGWFDAEDLYGPLNVYKTIEKSSPGAYNTLVMGPFGHGRWSRETGHTLHSNVYFGDSIATFYQRNIESKFFTHFLKGAGDGKSGLPEAYLFNTGRNEWKTFDKWPVADASQKQFFLMSDGTLATNRTMEVGSNRFSEFISDPVKPVPYTEDITTTQGFTPFNYMSEDQRFAGRRPDVLTFQTEVLTEDLTLGGEIMAKLKVSTTGTDADWVVKLIDVYPPDEPNHPYMPNRNITLGNYQQMVRSEAMRGRFRNSFEKPEPFKPGEVTDVNFRLQDVLHTFKKGHRVMIQVQSTWFPLIDRNPQKYVENIFKADVADFQKATHRVYDNSVIEVQVLK</sequence>
<evidence type="ECO:0000313" key="5">
    <source>
        <dbReference type="Proteomes" id="UP000002028"/>
    </source>
</evidence>
<dbReference type="AlphaFoldDB" id="D2QDE8"/>
<dbReference type="InterPro" id="IPR029058">
    <property type="entry name" value="AB_hydrolase_fold"/>
</dbReference>
<dbReference type="Gene3D" id="3.40.50.1820">
    <property type="entry name" value="alpha/beta hydrolase"/>
    <property type="match status" value="1"/>
</dbReference>
<dbReference type="SUPFAM" id="SSF53474">
    <property type="entry name" value="alpha/beta-Hydrolases"/>
    <property type="match status" value="1"/>
</dbReference>
<evidence type="ECO:0000256" key="2">
    <source>
        <dbReference type="SAM" id="MobiDB-lite"/>
    </source>
</evidence>
<organism evidence="4 5">
    <name type="scientific">Spirosoma linguale (strain ATCC 33905 / DSM 74 / LMG 10896 / Claus 1)</name>
    <dbReference type="NCBI Taxonomy" id="504472"/>
    <lineage>
        <taxon>Bacteria</taxon>
        <taxon>Pseudomonadati</taxon>
        <taxon>Bacteroidota</taxon>
        <taxon>Cytophagia</taxon>
        <taxon>Cytophagales</taxon>
        <taxon>Cytophagaceae</taxon>
        <taxon>Spirosoma</taxon>
    </lineage>
</organism>
<dbReference type="InterPro" id="IPR008979">
    <property type="entry name" value="Galactose-bd-like_sf"/>
</dbReference>
<proteinExistence type="predicted"/>
<dbReference type="Gene3D" id="1.10.3020.10">
    <property type="entry name" value="alpha-amino acid ester hydrolase ( Helical cap domain)"/>
    <property type="match status" value="1"/>
</dbReference>
<dbReference type="Gene3D" id="2.60.120.260">
    <property type="entry name" value="Galactose-binding domain-like"/>
    <property type="match status" value="1"/>
</dbReference>
<keyword evidence="1" id="KW-0378">Hydrolase</keyword>
<dbReference type="Pfam" id="PF08530">
    <property type="entry name" value="PepX_C"/>
    <property type="match status" value="1"/>
</dbReference>
<evidence type="ECO:0000256" key="1">
    <source>
        <dbReference type="ARBA" id="ARBA00022801"/>
    </source>
</evidence>
<dbReference type="eggNOG" id="COG2936">
    <property type="taxonomic scope" value="Bacteria"/>
</dbReference>
<dbReference type="STRING" id="504472.Slin_0314"/>
<dbReference type="GO" id="GO:0008239">
    <property type="term" value="F:dipeptidyl-peptidase activity"/>
    <property type="evidence" value="ECO:0007669"/>
    <property type="project" value="InterPro"/>
</dbReference>
<dbReference type="InterPro" id="IPR005674">
    <property type="entry name" value="CocE/Ser_esterase"/>
</dbReference>
<dbReference type="EMBL" id="CP001769">
    <property type="protein sequence ID" value="ADB36378.1"/>
    <property type="molecule type" value="Genomic_DNA"/>
</dbReference>
<dbReference type="Proteomes" id="UP000002028">
    <property type="component" value="Chromosome"/>
</dbReference>
<dbReference type="SMART" id="SM00939">
    <property type="entry name" value="PepX_C"/>
    <property type="match status" value="1"/>
</dbReference>
<name>D2QDE8_SPILD</name>
<evidence type="ECO:0000259" key="3">
    <source>
        <dbReference type="SMART" id="SM00939"/>
    </source>
</evidence>
<dbReference type="KEGG" id="sli:Slin_0314"/>
<dbReference type="Pfam" id="PF02129">
    <property type="entry name" value="Peptidase_S15"/>
    <property type="match status" value="1"/>
</dbReference>
<dbReference type="HOGENOM" id="CLU_015590_5_0_10"/>
<reference evidence="4 5" key="1">
    <citation type="journal article" date="2010" name="Stand. Genomic Sci.">
        <title>Complete genome sequence of Spirosoma linguale type strain (1).</title>
        <authorList>
            <person name="Lail K."/>
            <person name="Sikorski J."/>
            <person name="Saunders E."/>
            <person name="Lapidus A."/>
            <person name="Glavina Del Rio T."/>
            <person name="Copeland A."/>
            <person name="Tice H."/>
            <person name="Cheng J.-F."/>
            <person name="Lucas S."/>
            <person name="Nolan M."/>
            <person name="Bruce D."/>
            <person name="Goodwin L."/>
            <person name="Pitluck S."/>
            <person name="Ivanova N."/>
            <person name="Mavromatis K."/>
            <person name="Ovchinnikova G."/>
            <person name="Pati A."/>
            <person name="Chen A."/>
            <person name="Palaniappan K."/>
            <person name="Land M."/>
            <person name="Hauser L."/>
            <person name="Chang Y.-J."/>
            <person name="Jeffries C.D."/>
            <person name="Chain P."/>
            <person name="Brettin T."/>
            <person name="Detter J.C."/>
            <person name="Schuetze A."/>
            <person name="Rohde M."/>
            <person name="Tindall B.J."/>
            <person name="Goeker M."/>
            <person name="Bristow J."/>
            <person name="Eisen J.A."/>
            <person name="Markowitz V."/>
            <person name="Hugenholtz P."/>
            <person name="Kyrpides N.C."/>
            <person name="Klenk H.-P."/>
            <person name="Chen F."/>
        </authorList>
    </citation>
    <scope>NUCLEOTIDE SEQUENCE [LARGE SCALE GENOMIC DNA]</scope>
    <source>
        <strain evidence="5">ATCC 33905 / DSM 74 / LMG 10896 / Claus 1</strain>
    </source>
</reference>
<gene>
    <name evidence="4" type="ordered locus">Slin_0314</name>
</gene>
<keyword evidence="5" id="KW-1185">Reference proteome</keyword>
<dbReference type="InterPro" id="IPR000383">
    <property type="entry name" value="Xaa-Pro-like_dom"/>
</dbReference>
<feature type="domain" description="Xaa-Pro dipeptidyl-peptidase C-terminal" evidence="3">
    <location>
        <begin position="398"/>
        <end position="661"/>
    </location>
</feature>
<dbReference type="InterPro" id="IPR013736">
    <property type="entry name" value="Xaa-Pro_dipept_C"/>
</dbReference>
<protein>
    <submittedName>
        <fullName evidence="4">X-Pro dipeptidyl-peptidase domain protein</fullName>
    </submittedName>
</protein>